<protein>
    <submittedName>
        <fullName evidence="2">Uncharacterized protein</fullName>
    </submittedName>
</protein>
<name>A0A7C9VJS4_9BRAD</name>
<keyword evidence="1" id="KW-0732">Signal</keyword>
<gene>
    <name evidence="2" type="ORF">G4V63_04430</name>
</gene>
<dbReference type="Proteomes" id="UP000480266">
    <property type="component" value="Unassembled WGS sequence"/>
</dbReference>
<organism evidence="2 3">
    <name type="scientific">Candidatus Afipia apatlaquensis</name>
    <dbReference type="NCBI Taxonomy" id="2712852"/>
    <lineage>
        <taxon>Bacteria</taxon>
        <taxon>Pseudomonadati</taxon>
        <taxon>Pseudomonadota</taxon>
        <taxon>Alphaproteobacteria</taxon>
        <taxon>Hyphomicrobiales</taxon>
        <taxon>Nitrobacteraceae</taxon>
        <taxon>Afipia</taxon>
    </lineage>
</organism>
<sequence>MRDLFSTLRKLTLALALGTVAGLMTFSPAAEAANVLERNFWLSGPRYDGAMRPCNEVLGTITQQFAEKEGKFWNSALEITGFANVHEVAFRAWANDSIPRRFCTASAMLNDGRARQVHFSVIEDGGFAGFDSGVEWCVVGLDRNWAYNPSCKAARP</sequence>
<proteinExistence type="predicted"/>
<dbReference type="AlphaFoldDB" id="A0A7C9VJS4"/>
<dbReference type="EMBL" id="JAAMRR010000224">
    <property type="protein sequence ID" value="NGX94491.1"/>
    <property type="molecule type" value="Genomic_DNA"/>
</dbReference>
<evidence type="ECO:0000256" key="1">
    <source>
        <dbReference type="SAM" id="SignalP"/>
    </source>
</evidence>
<accession>A0A7C9VJS4</accession>
<evidence type="ECO:0000313" key="2">
    <source>
        <dbReference type="EMBL" id="NGX94491.1"/>
    </source>
</evidence>
<evidence type="ECO:0000313" key="3">
    <source>
        <dbReference type="Proteomes" id="UP000480266"/>
    </source>
</evidence>
<feature type="signal peptide" evidence="1">
    <location>
        <begin position="1"/>
        <end position="32"/>
    </location>
</feature>
<reference evidence="2" key="1">
    <citation type="submission" date="2020-02" db="EMBL/GenBank/DDBJ databases">
        <title>Draft genome sequence of Candidatus Afipia apatlaquensis IBT-C3, a potential strain for decolorization of textile dyes.</title>
        <authorList>
            <person name="Sanchez-Reyes A."/>
            <person name="Breton-Deval L."/>
            <person name="Mangelson H."/>
            <person name="Sanchez-Flores A."/>
        </authorList>
    </citation>
    <scope>NUCLEOTIDE SEQUENCE [LARGE SCALE GENOMIC DNA]</scope>
    <source>
        <strain evidence="2">IBT-C3</strain>
    </source>
</reference>
<comment type="caution">
    <text evidence="2">The sequence shown here is derived from an EMBL/GenBank/DDBJ whole genome shotgun (WGS) entry which is preliminary data.</text>
</comment>
<feature type="chain" id="PRO_5028889670" evidence="1">
    <location>
        <begin position="33"/>
        <end position="156"/>
    </location>
</feature>
<keyword evidence="3" id="KW-1185">Reference proteome</keyword>